<dbReference type="InterPro" id="IPR015424">
    <property type="entry name" value="PyrdxlP-dep_Trfase"/>
</dbReference>
<evidence type="ECO:0000256" key="2">
    <source>
        <dbReference type="ARBA" id="ARBA00022898"/>
    </source>
</evidence>
<reference evidence="4 5" key="1">
    <citation type="journal article" date="2010" name="Stand. Genomic Sci.">
        <title>Complete genome sequence of Conexibacter woesei type strain (ID131577).</title>
        <authorList>
            <person name="Pukall R."/>
            <person name="Lapidus A."/>
            <person name="Glavina Del Rio T."/>
            <person name="Copeland A."/>
            <person name="Tice H."/>
            <person name="Cheng J.-F."/>
            <person name="Lucas S."/>
            <person name="Chen F."/>
            <person name="Nolan M."/>
            <person name="Bruce D."/>
            <person name="Goodwin L."/>
            <person name="Pitluck S."/>
            <person name="Mavromatis K."/>
            <person name="Ivanova N."/>
            <person name="Ovchinnikova G."/>
            <person name="Pati A."/>
            <person name="Chen A."/>
            <person name="Palaniappan K."/>
            <person name="Land M."/>
            <person name="Hauser L."/>
            <person name="Chang Y.-J."/>
            <person name="Jeffries C.D."/>
            <person name="Chain P."/>
            <person name="Meincke L."/>
            <person name="Sims D."/>
            <person name="Brettin T."/>
            <person name="Detter J.C."/>
            <person name="Rohde M."/>
            <person name="Goeker M."/>
            <person name="Bristow J."/>
            <person name="Eisen J.A."/>
            <person name="Markowitz V."/>
            <person name="Kyrpides N.C."/>
            <person name="Klenk H.-P."/>
            <person name="Hugenholtz P."/>
        </authorList>
    </citation>
    <scope>NUCLEOTIDE SEQUENCE [LARGE SCALE GENOMIC DNA]</scope>
    <source>
        <strain evidence="5">DSM 14684 / CIP 108061 / JCM 11494 / NBRC 100937 / ID131577</strain>
    </source>
</reference>
<keyword evidence="5" id="KW-1185">Reference proteome</keyword>
<dbReference type="GO" id="GO:0008483">
    <property type="term" value="F:transaminase activity"/>
    <property type="evidence" value="ECO:0007669"/>
    <property type="project" value="UniProtKB-KW"/>
</dbReference>
<dbReference type="PROSITE" id="PS00600">
    <property type="entry name" value="AA_TRANSFER_CLASS_3"/>
    <property type="match status" value="1"/>
</dbReference>
<dbReference type="Pfam" id="PF00202">
    <property type="entry name" value="Aminotran_3"/>
    <property type="match status" value="1"/>
</dbReference>
<dbReference type="HOGENOM" id="CLU_016922_1_0_11"/>
<dbReference type="GO" id="GO:0030170">
    <property type="term" value="F:pyridoxal phosphate binding"/>
    <property type="evidence" value="ECO:0007669"/>
    <property type="project" value="InterPro"/>
</dbReference>
<dbReference type="STRING" id="469383.Cwoe_2109"/>
<protein>
    <submittedName>
        <fullName evidence="4">Aminotransferase class-III</fullName>
    </submittedName>
</protein>
<gene>
    <name evidence="4" type="ordered locus">Cwoe_2109</name>
</gene>
<organism evidence="4 5">
    <name type="scientific">Conexibacter woesei (strain DSM 14684 / CCUG 47730 / CIP 108061 / JCM 11494 / NBRC 100937 / ID131577)</name>
    <dbReference type="NCBI Taxonomy" id="469383"/>
    <lineage>
        <taxon>Bacteria</taxon>
        <taxon>Bacillati</taxon>
        <taxon>Actinomycetota</taxon>
        <taxon>Thermoleophilia</taxon>
        <taxon>Solirubrobacterales</taxon>
        <taxon>Conexibacteraceae</taxon>
        <taxon>Conexibacter</taxon>
    </lineage>
</organism>
<dbReference type="Gene3D" id="3.90.1150.10">
    <property type="entry name" value="Aspartate Aminotransferase, domain 1"/>
    <property type="match status" value="1"/>
</dbReference>
<dbReference type="PANTHER" id="PTHR43713:SF3">
    <property type="entry name" value="GLUTAMATE-1-SEMIALDEHYDE 2,1-AMINOMUTASE 1, CHLOROPLASTIC-RELATED"/>
    <property type="match status" value="1"/>
</dbReference>
<evidence type="ECO:0000256" key="1">
    <source>
        <dbReference type="ARBA" id="ARBA00001933"/>
    </source>
</evidence>
<dbReference type="eggNOG" id="COG0001">
    <property type="taxonomic scope" value="Bacteria"/>
</dbReference>
<evidence type="ECO:0000313" key="5">
    <source>
        <dbReference type="Proteomes" id="UP000008229"/>
    </source>
</evidence>
<sequence length="468" mass="48980">MFPFPPGAGSVNGMSATLHPSTAELLAAERSHLHETTTASRRRFARAAALIPAGVASDFQGRAPYPIYLTEGRGPHVWDLDGRQYVDLHSGAGGALAGHGNPQVARAVADAAARGTCLAAASVHAEPVARELAGRFGLLHWRFVNSGSEATMAALRLARAFTGRDLVVKLEGSYNGHHDAVLVSIAAGALAADDDGLRHPVEAGVPDATARLTLPAPYNDLDALAAILDAHRDRVACVVLELPLLTPTAIVPRPGYVEGLRELTRRHGALLVVDEVKTGIAVHHDGARGLYGMTPDVVALGKSFAGGTPCGALGATSEVAALLADGRAHVYGTFNGNPLTMRAALVTLRDVLTPGRHEELNALAQRLCAHVARIADEHGVPFAASAFGAKGALRLTRAPIDDAGAWAAAHPPELVELVWTFLANRGVFLAPAPDLRWTVTVAHRPSDIDHVADVLAELASAWTRATTT</sequence>
<dbReference type="KEGG" id="cwo:Cwoe_2109"/>
<dbReference type="PANTHER" id="PTHR43713">
    <property type="entry name" value="GLUTAMATE-1-SEMIALDEHYDE 2,1-AMINOMUTASE"/>
    <property type="match status" value="1"/>
</dbReference>
<dbReference type="AlphaFoldDB" id="D3F4G2"/>
<dbReference type="SUPFAM" id="SSF53383">
    <property type="entry name" value="PLP-dependent transferases"/>
    <property type="match status" value="1"/>
</dbReference>
<keyword evidence="4" id="KW-0808">Transferase</keyword>
<accession>D3F4G2</accession>
<dbReference type="InterPro" id="IPR015422">
    <property type="entry name" value="PyrdxlP-dep_Trfase_small"/>
</dbReference>
<proteinExistence type="inferred from homology"/>
<reference evidence="5" key="2">
    <citation type="submission" date="2010-01" db="EMBL/GenBank/DDBJ databases">
        <title>The complete genome of Conexibacter woesei DSM 14684.</title>
        <authorList>
            <consortium name="US DOE Joint Genome Institute (JGI-PGF)"/>
            <person name="Lucas S."/>
            <person name="Copeland A."/>
            <person name="Lapidus A."/>
            <person name="Glavina del Rio T."/>
            <person name="Dalin E."/>
            <person name="Tice H."/>
            <person name="Bruce D."/>
            <person name="Goodwin L."/>
            <person name="Pitluck S."/>
            <person name="Kyrpides N."/>
            <person name="Mavromatis K."/>
            <person name="Ivanova N."/>
            <person name="Mikhailova N."/>
            <person name="Chertkov O."/>
            <person name="Brettin T."/>
            <person name="Detter J.C."/>
            <person name="Han C."/>
            <person name="Larimer F."/>
            <person name="Land M."/>
            <person name="Hauser L."/>
            <person name="Markowitz V."/>
            <person name="Cheng J.-F."/>
            <person name="Hugenholtz P."/>
            <person name="Woyke T."/>
            <person name="Wu D."/>
            <person name="Pukall R."/>
            <person name="Steenblock K."/>
            <person name="Schneider S."/>
            <person name="Klenk H.-P."/>
            <person name="Eisen J.A."/>
        </authorList>
    </citation>
    <scope>NUCLEOTIDE SEQUENCE [LARGE SCALE GENOMIC DNA]</scope>
    <source>
        <strain evidence="5">DSM 14684 / CIP 108061 / JCM 11494 / NBRC 100937 / ID131577</strain>
    </source>
</reference>
<evidence type="ECO:0000313" key="4">
    <source>
        <dbReference type="EMBL" id="ADB50534.1"/>
    </source>
</evidence>
<dbReference type="InterPro" id="IPR005814">
    <property type="entry name" value="Aminotrans_3"/>
</dbReference>
<dbReference type="EMBL" id="CP001854">
    <property type="protein sequence ID" value="ADB50534.1"/>
    <property type="molecule type" value="Genomic_DNA"/>
</dbReference>
<dbReference type="Proteomes" id="UP000008229">
    <property type="component" value="Chromosome"/>
</dbReference>
<comment type="similarity">
    <text evidence="3">Belongs to the class-III pyridoxal-phosphate-dependent aminotransferase family.</text>
</comment>
<comment type="cofactor">
    <cofactor evidence="1">
        <name>pyridoxal 5'-phosphate</name>
        <dbReference type="ChEBI" id="CHEBI:597326"/>
    </cofactor>
</comment>
<name>D3F4G2_CONWI</name>
<keyword evidence="4" id="KW-0032">Aminotransferase</keyword>
<keyword evidence="2 3" id="KW-0663">Pyridoxal phosphate</keyword>
<dbReference type="InterPro" id="IPR015421">
    <property type="entry name" value="PyrdxlP-dep_Trfase_major"/>
</dbReference>
<dbReference type="InterPro" id="IPR049704">
    <property type="entry name" value="Aminotrans_3_PPA_site"/>
</dbReference>
<evidence type="ECO:0000256" key="3">
    <source>
        <dbReference type="RuleBase" id="RU003560"/>
    </source>
</evidence>
<dbReference type="Gene3D" id="3.40.640.10">
    <property type="entry name" value="Type I PLP-dependent aspartate aminotransferase-like (Major domain)"/>
    <property type="match status" value="1"/>
</dbReference>